<sequence>MIKIILVSLFLILMAYLGNRWINSYEMIPKPTKEVSLLEGVEVKVFGGKGEEWRVYGSRARLEDSKIFMEDILLQSGETTLTAKSGSIDRDTGEGYLEGSVVLRTKEGTFKTDRAELKLKEGLAYGDGKAVFEDGRNVVEGVGWQVEFKPIRVIINQAKVKLQ</sequence>
<organism evidence="1">
    <name type="scientific">Thermocrinis ruber</name>
    <dbReference type="NCBI Taxonomy" id="75906"/>
    <lineage>
        <taxon>Bacteria</taxon>
        <taxon>Pseudomonadati</taxon>
        <taxon>Aquificota</taxon>
        <taxon>Aquificia</taxon>
        <taxon>Aquificales</taxon>
        <taxon>Aquificaceae</taxon>
        <taxon>Thermocrinis</taxon>
    </lineage>
</organism>
<protein>
    <recommendedName>
        <fullName evidence="2">LPS export ABC transporter periplasmic protein LptC</fullName>
    </recommendedName>
</protein>
<reference evidence="1" key="1">
    <citation type="journal article" date="2020" name="mSystems">
        <title>Genome- and Community-Level Interaction Insights into Carbon Utilization and Element Cycling Functions of Hydrothermarchaeota in Hydrothermal Sediment.</title>
        <authorList>
            <person name="Zhou Z."/>
            <person name="Liu Y."/>
            <person name="Xu W."/>
            <person name="Pan J."/>
            <person name="Luo Z.H."/>
            <person name="Li M."/>
        </authorList>
    </citation>
    <scope>NUCLEOTIDE SEQUENCE [LARGE SCALE GENOMIC DNA]</scope>
    <source>
        <strain evidence="1">SpSt-114</strain>
    </source>
</reference>
<proteinExistence type="predicted"/>
<evidence type="ECO:0000313" key="1">
    <source>
        <dbReference type="EMBL" id="HHO73426.1"/>
    </source>
</evidence>
<accession>A0A7C5SYY6</accession>
<evidence type="ECO:0008006" key="2">
    <source>
        <dbReference type="Google" id="ProtNLM"/>
    </source>
</evidence>
<dbReference type="InterPro" id="IPR010664">
    <property type="entry name" value="LipoPS_assembly_LptC-rel"/>
</dbReference>
<dbReference type="Gene3D" id="2.60.450.10">
    <property type="entry name" value="Lipopolysaccharide (LPS) transport protein A like domain"/>
    <property type="match status" value="1"/>
</dbReference>
<comment type="caution">
    <text evidence="1">The sequence shown here is derived from an EMBL/GenBank/DDBJ whole genome shotgun (WGS) entry which is preliminary data.</text>
</comment>
<dbReference type="Pfam" id="PF06835">
    <property type="entry name" value="LptC"/>
    <property type="match status" value="1"/>
</dbReference>
<name>A0A7C5SYY6_9AQUI</name>
<dbReference type="AlphaFoldDB" id="A0A7C5SYY6"/>
<dbReference type="EMBL" id="DSAC01000025">
    <property type="protein sequence ID" value="HHO73426.1"/>
    <property type="molecule type" value="Genomic_DNA"/>
</dbReference>
<gene>
    <name evidence="1" type="ORF">ENN04_02170</name>
</gene>